<accession>A0AAV4A2E6</accession>
<dbReference type="AlphaFoldDB" id="A0AAV4A2E6"/>
<keyword evidence="2" id="KW-1185">Reference proteome</keyword>
<dbReference type="EMBL" id="BLXT01003273">
    <property type="protein sequence ID" value="GFO01328.1"/>
    <property type="molecule type" value="Genomic_DNA"/>
</dbReference>
<comment type="caution">
    <text evidence="1">The sequence shown here is derived from an EMBL/GenBank/DDBJ whole genome shotgun (WGS) entry which is preliminary data.</text>
</comment>
<evidence type="ECO:0000313" key="1">
    <source>
        <dbReference type="EMBL" id="GFO01328.1"/>
    </source>
</evidence>
<evidence type="ECO:0000313" key="2">
    <source>
        <dbReference type="Proteomes" id="UP000735302"/>
    </source>
</evidence>
<reference evidence="1 2" key="1">
    <citation type="journal article" date="2021" name="Elife">
        <title>Chloroplast acquisition without the gene transfer in kleptoplastic sea slugs, Plakobranchus ocellatus.</title>
        <authorList>
            <person name="Maeda T."/>
            <person name="Takahashi S."/>
            <person name="Yoshida T."/>
            <person name="Shimamura S."/>
            <person name="Takaki Y."/>
            <person name="Nagai Y."/>
            <person name="Toyoda A."/>
            <person name="Suzuki Y."/>
            <person name="Arimoto A."/>
            <person name="Ishii H."/>
            <person name="Satoh N."/>
            <person name="Nishiyama T."/>
            <person name="Hasebe M."/>
            <person name="Maruyama T."/>
            <person name="Minagawa J."/>
            <person name="Obokata J."/>
            <person name="Shigenobu S."/>
        </authorList>
    </citation>
    <scope>NUCLEOTIDE SEQUENCE [LARGE SCALE GENOMIC DNA]</scope>
</reference>
<gene>
    <name evidence="1" type="ORF">PoB_002783300</name>
</gene>
<protein>
    <submittedName>
        <fullName evidence="1">Uncharacterized protein</fullName>
    </submittedName>
</protein>
<name>A0AAV4A2E6_9GAST</name>
<dbReference type="Proteomes" id="UP000735302">
    <property type="component" value="Unassembled WGS sequence"/>
</dbReference>
<proteinExistence type="predicted"/>
<organism evidence="1 2">
    <name type="scientific">Plakobranchus ocellatus</name>
    <dbReference type="NCBI Taxonomy" id="259542"/>
    <lineage>
        <taxon>Eukaryota</taxon>
        <taxon>Metazoa</taxon>
        <taxon>Spiralia</taxon>
        <taxon>Lophotrochozoa</taxon>
        <taxon>Mollusca</taxon>
        <taxon>Gastropoda</taxon>
        <taxon>Heterobranchia</taxon>
        <taxon>Euthyneura</taxon>
        <taxon>Panpulmonata</taxon>
        <taxon>Sacoglossa</taxon>
        <taxon>Placobranchoidea</taxon>
        <taxon>Plakobranchidae</taxon>
        <taxon>Plakobranchus</taxon>
    </lineage>
</organism>
<sequence>MTKRNPLGKDQVGAMDDTVATARAWRLKQSGTACRQHKAYYSLEHQKINHIKEQREIPLHPYYSLFVRTCSETVGIMLFWCLKQRNPRPEWFSAVTDQTYKMNN</sequence>